<dbReference type="InterPro" id="IPR010499">
    <property type="entry name" value="AraC_E-bd"/>
</dbReference>
<evidence type="ECO:0000256" key="3">
    <source>
        <dbReference type="ARBA" id="ARBA00023125"/>
    </source>
</evidence>
<dbReference type="SMART" id="SM00871">
    <property type="entry name" value="AraC_E_bind"/>
    <property type="match status" value="1"/>
</dbReference>
<dbReference type="AlphaFoldDB" id="A0A7G9GXL0"/>
<evidence type="ECO:0000313" key="6">
    <source>
        <dbReference type="EMBL" id="QNM15542.1"/>
    </source>
</evidence>
<dbReference type="Gene3D" id="1.10.1660.10">
    <property type="match status" value="1"/>
</dbReference>
<keyword evidence="2" id="KW-0805">Transcription regulation</keyword>
<protein>
    <submittedName>
        <fullName evidence="6">MerR family transcriptional regulator</fullName>
    </submittedName>
</protein>
<accession>A0A7G9GXL0</accession>
<evidence type="ECO:0000259" key="5">
    <source>
        <dbReference type="PROSITE" id="PS50937"/>
    </source>
</evidence>
<dbReference type="SUPFAM" id="SSF46955">
    <property type="entry name" value="Putative DNA-binding domain"/>
    <property type="match status" value="1"/>
</dbReference>
<dbReference type="Proteomes" id="UP000515913">
    <property type="component" value="Chromosome"/>
</dbReference>
<dbReference type="RefSeq" id="WP_101473411.1">
    <property type="nucleotide sequence ID" value="NZ_CP060637.1"/>
</dbReference>
<dbReference type="InterPro" id="IPR000551">
    <property type="entry name" value="MerR-type_HTH_dom"/>
</dbReference>
<keyword evidence="7" id="KW-1185">Reference proteome</keyword>
<dbReference type="GO" id="GO:0003700">
    <property type="term" value="F:DNA-binding transcription factor activity"/>
    <property type="evidence" value="ECO:0007669"/>
    <property type="project" value="InterPro"/>
</dbReference>
<evidence type="ECO:0000256" key="2">
    <source>
        <dbReference type="ARBA" id="ARBA00023015"/>
    </source>
</evidence>
<dbReference type="SMART" id="SM00422">
    <property type="entry name" value="HTH_MERR"/>
    <property type="match status" value="1"/>
</dbReference>
<dbReference type="SUPFAM" id="SSF55136">
    <property type="entry name" value="Probable bacterial effector-binding domain"/>
    <property type="match status" value="1"/>
</dbReference>
<dbReference type="InterPro" id="IPR009061">
    <property type="entry name" value="DNA-bd_dom_put_sf"/>
</dbReference>
<dbReference type="EMBL" id="CP060637">
    <property type="protein sequence ID" value="QNM15542.1"/>
    <property type="molecule type" value="Genomic_DNA"/>
</dbReference>
<gene>
    <name evidence="6" type="ORF">H9Q81_01500</name>
</gene>
<dbReference type="InterPro" id="IPR047057">
    <property type="entry name" value="MerR_fam"/>
</dbReference>
<evidence type="ECO:0000256" key="1">
    <source>
        <dbReference type="ARBA" id="ARBA00022491"/>
    </source>
</evidence>
<evidence type="ECO:0000256" key="4">
    <source>
        <dbReference type="ARBA" id="ARBA00023163"/>
    </source>
</evidence>
<dbReference type="Gene3D" id="3.20.80.10">
    <property type="entry name" value="Regulatory factor, effector binding domain"/>
    <property type="match status" value="1"/>
</dbReference>
<organism evidence="6 7">
    <name type="scientific">Fusobacterium hominis</name>
    <dbReference type="NCBI Taxonomy" id="2764326"/>
    <lineage>
        <taxon>Bacteria</taxon>
        <taxon>Fusobacteriati</taxon>
        <taxon>Fusobacteriota</taxon>
        <taxon>Fusobacteriia</taxon>
        <taxon>Fusobacteriales</taxon>
        <taxon>Fusobacteriaceae</taxon>
        <taxon>Fusobacterium</taxon>
    </lineage>
</organism>
<dbReference type="InterPro" id="IPR029442">
    <property type="entry name" value="GyrI-like"/>
</dbReference>
<evidence type="ECO:0000313" key="7">
    <source>
        <dbReference type="Proteomes" id="UP000515913"/>
    </source>
</evidence>
<dbReference type="PANTHER" id="PTHR30204">
    <property type="entry name" value="REDOX-CYCLING DRUG-SENSING TRANSCRIPTIONAL ACTIVATOR SOXR"/>
    <property type="match status" value="1"/>
</dbReference>
<reference evidence="6 7" key="1">
    <citation type="submission" date="2020-08" db="EMBL/GenBank/DDBJ databases">
        <authorList>
            <person name="Liu C."/>
            <person name="Sun Q."/>
        </authorList>
    </citation>
    <scope>NUCLEOTIDE SEQUENCE [LARGE SCALE GENOMIC DNA]</scope>
    <source>
        <strain evidence="6 7">NSJ-57</strain>
    </source>
</reference>
<keyword evidence="3" id="KW-0238">DNA-binding</keyword>
<feature type="domain" description="HTH merR-type" evidence="5">
    <location>
        <begin position="1"/>
        <end position="73"/>
    </location>
</feature>
<keyword evidence="4" id="KW-0804">Transcription</keyword>
<dbReference type="PANTHER" id="PTHR30204:SF69">
    <property type="entry name" value="MERR-FAMILY TRANSCRIPTIONAL REGULATOR"/>
    <property type="match status" value="1"/>
</dbReference>
<dbReference type="Pfam" id="PF06445">
    <property type="entry name" value="GyrI-like"/>
    <property type="match status" value="1"/>
</dbReference>
<sequence length="269" mass="32424">MKKFYKIGDVSKIYNISTDILRYYEKIGLLIPDSRKENGYRYYSEKQLWKLSNIRNLRKLGVGLKEITEFLETRSITKTEKMIDFQLEKIDKTIEQLLLLKSELENKKNNIIYFKNFKDYEKPMIKELDERYIYLTQGIFKEESEINLELKRLKDKVEEENDFLFTESEIGTIISQEDWEIGKYNDYSGTFIISKDKTNTTLEKGIYLTYFFKGDYKNIDEHYEKIKIYMDRNKYKAKGNIIELYHIEIHITENKNEYVTEIQIPLAKL</sequence>
<dbReference type="KEGG" id="fho:H9Q81_01500"/>
<dbReference type="GO" id="GO:0003677">
    <property type="term" value="F:DNA binding"/>
    <property type="evidence" value="ECO:0007669"/>
    <property type="project" value="UniProtKB-KW"/>
</dbReference>
<keyword evidence="1" id="KW-0678">Repressor</keyword>
<dbReference type="PROSITE" id="PS50937">
    <property type="entry name" value="HTH_MERR_2"/>
    <property type="match status" value="1"/>
</dbReference>
<name>A0A7G9GXL0_9FUSO</name>
<dbReference type="Pfam" id="PF13411">
    <property type="entry name" value="MerR_1"/>
    <property type="match status" value="1"/>
</dbReference>
<dbReference type="InterPro" id="IPR011256">
    <property type="entry name" value="Reg_factor_effector_dom_sf"/>
</dbReference>
<proteinExistence type="predicted"/>